<dbReference type="Proteomes" id="UP000030765">
    <property type="component" value="Unassembled WGS sequence"/>
</dbReference>
<reference evidence="1 3" key="1">
    <citation type="journal article" date="2014" name="BMC Genomics">
        <title>Genome sequence of Anopheles sinensis provides insight into genetics basis of mosquito competence for malaria parasites.</title>
        <authorList>
            <person name="Zhou D."/>
            <person name="Zhang D."/>
            <person name="Ding G."/>
            <person name="Shi L."/>
            <person name="Hou Q."/>
            <person name="Ye Y."/>
            <person name="Xu Y."/>
            <person name="Zhou H."/>
            <person name="Xiong C."/>
            <person name="Li S."/>
            <person name="Yu J."/>
            <person name="Hong S."/>
            <person name="Yu X."/>
            <person name="Zou P."/>
            <person name="Chen C."/>
            <person name="Chang X."/>
            <person name="Wang W."/>
            <person name="Lv Y."/>
            <person name="Sun Y."/>
            <person name="Ma L."/>
            <person name="Shen B."/>
            <person name="Zhu C."/>
        </authorList>
    </citation>
    <scope>NUCLEOTIDE SEQUENCE [LARGE SCALE GENOMIC DNA]</scope>
</reference>
<protein>
    <submittedName>
        <fullName evidence="1 2">Uncharacterized protein</fullName>
    </submittedName>
</protein>
<sequence>MQTPERITIIAERDYNAGLELARMSVLGSAMRIGFPTGSQITSTITVFYHLPGQSLNHCVWRAALPDQISPRSLHS</sequence>
<dbReference type="EnsemblMetazoa" id="ASIC014956-RA">
    <property type="protein sequence ID" value="ASIC014956-PA"/>
    <property type="gene ID" value="ASIC014956"/>
</dbReference>
<keyword evidence="3" id="KW-1185">Reference proteome</keyword>
<evidence type="ECO:0000313" key="3">
    <source>
        <dbReference type="Proteomes" id="UP000030765"/>
    </source>
</evidence>
<reference evidence="2" key="2">
    <citation type="submission" date="2020-05" db="UniProtKB">
        <authorList>
            <consortium name="EnsemblMetazoa"/>
        </authorList>
    </citation>
    <scope>IDENTIFICATION</scope>
</reference>
<dbReference type="VEuPathDB" id="VectorBase:ASIC014956"/>
<evidence type="ECO:0000313" key="1">
    <source>
        <dbReference type="EMBL" id="KFB46943.1"/>
    </source>
</evidence>
<accession>A0A084W9P9</accession>
<dbReference type="EMBL" id="KE525324">
    <property type="protein sequence ID" value="KFB46943.1"/>
    <property type="molecule type" value="Genomic_DNA"/>
</dbReference>
<proteinExistence type="predicted"/>
<dbReference type="AlphaFoldDB" id="A0A084W9P9"/>
<evidence type="ECO:0000313" key="2">
    <source>
        <dbReference type="EnsemblMetazoa" id="ASIC014956-PA"/>
    </source>
</evidence>
<dbReference type="EMBL" id="ATLV01021850">
    <property type="status" value="NOT_ANNOTATED_CDS"/>
    <property type="molecule type" value="Genomic_DNA"/>
</dbReference>
<gene>
    <name evidence="1" type="ORF">ZHAS_00014956</name>
</gene>
<name>A0A084W9P9_ANOSI</name>
<organism evidence="1">
    <name type="scientific">Anopheles sinensis</name>
    <name type="common">Mosquito</name>
    <dbReference type="NCBI Taxonomy" id="74873"/>
    <lineage>
        <taxon>Eukaryota</taxon>
        <taxon>Metazoa</taxon>
        <taxon>Ecdysozoa</taxon>
        <taxon>Arthropoda</taxon>
        <taxon>Hexapoda</taxon>
        <taxon>Insecta</taxon>
        <taxon>Pterygota</taxon>
        <taxon>Neoptera</taxon>
        <taxon>Endopterygota</taxon>
        <taxon>Diptera</taxon>
        <taxon>Nematocera</taxon>
        <taxon>Culicoidea</taxon>
        <taxon>Culicidae</taxon>
        <taxon>Anophelinae</taxon>
        <taxon>Anopheles</taxon>
    </lineage>
</organism>